<organism evidence="1 2">
    <name type="scientific">Candidatus Caccalectryoclostridium excrementigallinarum</name>
    <dbReference type="NCBI Taxonomy" id="2840710"/>
    <lineage>
        <taxon>Bacteria</taxon>
        <taxon>Bacillati</taxon>
        <taxon>Bacillota</taxon>
        <taxon>Clostridia</taxon>
        <taxon>Christensenellales</taxon>
        <taxon>Christensenellaceae</taxon>
        <taxon>Christensenellaceae incertae sedis</taxon>
        <taxon>Candidatus Caccalectryoclostridium</taxon>
    </lineage>
</organism>
<sequence length="487" mass="54218">MFYEKTELIPAPSRRKILLSRFKGIDTGRRDGALPCDYAREASGFGFKDGCLISGPGARVLKGVKEDHSVVSLPDIPYPEYACKIDVYRNDLPEDNFNKIILMFYNGAAALSAGKFDEWYELFYYVLASFETGANVLDDNGKPVYLMVCPEVGFMCVHDGDGFIQITSTDEVVTAICKHADRVFAVMSGDESSVLYSDAFDIYNWDISLDAGGYITFDRDLGRIRRLVSFADYLFVFCDYGIYRVNARGDQLSFSVKRLFTSSSRIYPETIVEAGERVIFCAADGIYSFNGYDVNRICTRLNDYFSVQADGMCAAYCKHKYYLSFRICEGEWTSGENNALAVLDLDDGEVSLSRGLNIYSMATLATTRQNTVMGTAVNNESILEILPDLGSFMGQELEKSWKIEGADMGEPGALKVIAAAESNSPTPFTLVFTSDEGVSVEVDFEPGKCARRVGISGRRFDVQIKTSEEDVLIRPIELTVDFFEGEK</sequence>
<dbReference type="Proteomes" id="UP000824145">
    <property type="component" value="Unassembled WGS sequence"/>
</dbReference>
<dbReference type="EMBL" id="DVNJ01000025">
    <property type="protein sequence ID" value="HIU63050.1"/>
    <property type="molecule type" value="Genomic_DNA"/>
</dbReference>
<accession>A0A9D1SKA5</accession>
<gene>
    <name evidence="1" type="ORF">IAB07_04725</name>
</gene>
<dbReference type="AlphaFoldDB" id="A0A9D1SKA5"/>
<evidence type="ECO:0000313" key="2">
    <source>
        <dbReference type="Proteomes" id="UP000824145"/>
    </source>
</evidence>
<reference evidence="1" key="2">
    <citation type="journal article" date="2021" name="PeerJ">
        <title>Extensive microbial diversity within the chicken gut microbiome revealed by metagenomics and culture.</title>
        <authorList>
            <person name="Gilroy R."/>
            <person name="Ravi A."/>
            <person name="Getino M."/>
            <person name="Pursley I."/>
            <person name="Horton D.L."/>
            <person name="Alikhan N.F."/>
            <person name="Baker D."/>
            <person name="Gharbi K."/>
            <person name="Hall N."/>
            <person name="Watson M."/>
            <person name="Adriaenssens E.M."/>
            <person name="Foster-Nyarko E."/>
            <person name="Jarju S."/>
            <person name="Secka A."/>
            <person name="Antonio M."/>
            <person name="Oren A."/>
            <person name="Chaudhuri R.R."/>
            <person name="La Ragione R."/>
            <person name="Hildebrand F."/>
            <person name="Pallen M.J."/>
        </authorList>
    </citation>
    <scope>NUCLEOTIDE SEQUENCE</scope>
    <source>
        <strain evidence="1">9366</strain>
    </source>
</reference>
<evidence type="ECO:0000313" key="1">
    <source>
        <dbReference type="EMBL" id="HIU63050.1"/>
    </source>
</evidence>
<name>A0A9D1SKA5_9FIRM</name>
<protein>
    <submittedName>
        <fullName evidence="1">Uncharacterized protein</fullName>
    </submittedName>
</protein>
<reference evidence="1" key="1">
    <citation type="submission" date="2020-10" db="EMBL/GenBank/DDBJ databases">
        <authorList>
            <person name="Gilroy R."/>
        </authorList>
    </citation>
    <scope>NUCLEOTIDE SEQUENCE</scope>
    <source>
        <strain evidence="1">9366</strain>
    </source>
</reference>
<comment type="caution">
    <text evidence="1">The sequence shown here is derived from an EMBL/GenBank/DDBJ whole genome shotgun (WGS) entry which is preliminary data.</text>
</comment>
<proteinExistence type="predicted"/>